<feature type="transmembrane region" description="Helical" evidence="3">
    <location>
        <begin position="335"/>
        <end position="353"/>
    </location>
</feature>
<dbReference type="STRING" id="44742.AXF13_13505"/>
<protein>
    <submittedName>
        <fullName evidence="6">Response regulator</fullName>
    </submittedName>
</protein>
<dbReference type="SMART" id="SM00387">
    <property type="entry name" value="HATPase_c"/>
    <property type="match status" value="1"/>
</dbReference>
<dbReference type="InterPro" id="IPR036890">
    <property type="entry name" value="HATPase_C_sf"/>
</dbReference>
<feature type="compositionally biased region" description="Low complexity" evidence="2">
    <location>
        <begin position="1115"/>
        <end position="1142"/>
    </location>
</feature>
<dbReference type="Gene3D" id="3.30.565.10">
    <property type="entry name" value="Histidine kinase-like ATPase, C-terminal domain"/>
    <property type="match status" value="1"/>
</dbReference>
<dbReference type="EMBL" id="CP014229">
    <property type="protein sequence ID" value="AMD91055.1"/>
    <property type="molecule type" value="Genomic_DNA"/>
</dbReference>
<feature type="compositionally biased region" description="Polar residues" evidence="2">
    <location>
        <begin position="1267"/>
        <end position="1282"/>
    </location>
</feature>
<dbReference type="InterPro" id="IPR005467">
    <property type="entry name" value="His_kinase_dom"/>
</dbReference>
<feature type="compositionally biased region" description="Pro residues" evidence="2">
    <location>
        <begin position="1445"/>
        <end position="1456"/>
    </location>
</feature>
<dbReference type="Proteomes" id="UP000069241">
    <property type="component" value="Chromosome"/>
</dbReference>
<evidence type="ECO:0000313" key="6">
    <source>
        <dbReference type="EMBL" id="AMD91055.1"/>
    </source>
</evidence>
<feature type="transmembrane region" description="Helical" evidence="3">
    <location>
        <begin position="185"/>
        <end position="205"/>
    </location>
</feature>
<gene>
    <name evidence="6" type="ORF">AXF13_13505</name>
</gene>
<dbReference type="KEGG" id="dfi:AXF13_13505"/>
<name>A0A109W4W1_9BACT</name>
<evidence type="ECO:0000256" key="2">
    <source>
        <dbReference type="SAM" id="MobiDB-lite"/>
    </source>
</evidence>
<feature type="region of interest" description="Disordered" evidence="2">
    <location>
        <begin position="802"/>
        <end position="863"/>
    </location>
</feature>
<dbReference type="SUPFAM" id="SSF52172">
    <property type="entry name" value="CheY-like"/>
    <property type="match status" value="1"/>
</dbReference>
<sequence>MAYVFSGTARFRVSAAVLLFCALCFGWGGAPAQTMLPAAPTTSSTPLLPYLDYLLDETGTMDVEEAAAPDKAGDYRPLALKDLPRETGVMWLRFTLAPLPEGARPATLLLDMGESVPGMPMLYEPVSNSLSGALEWRESSPAQRNVLLLPEAGKGPLTCYIRLDGLPGLWFAPMLRTPQDAATNWGSLSRTAAILALGVVMLLCLLRGLSEKGQWRVWTALYVGVALGQGLMGMPASGSGHIGLGESGAVLAPGVALMLLPHVGRHLMRTRERSRALDIQLLLLSLPGAVLALLPLVPNFGWLTRYLDLWPLGTLIFVPTALGAWIMGLGGAKRFLLGCLLPPLFVAGGMLGLDSGFAPNLLASAPLWGTALSALIIAATRAPHDTAVAQADSTAAKAVRREADGTITLDQPLDDPNLRLIPPGPPMPSDDSEADASAARPDPQTAPHAGLLSDLSPNFPPNLLEDALRLPLDRLMREGAALGHCALPPAVRQYAENMLGAARQMADIVSNPKQLNQERPTTEAAAPFNLQHLMREAHDAVAPAAESAGIGLAWYMPPHLGHMYEGEAGALNETLCLLLESAVRATKHGAVHFSVRRVPESADAGHLLFTVTDTGSGMPPKERSSLALTRAWELAGAHKGFLGVECSPHGTTIAFTLHLKYLERDDSEDAPVERRQPLVLVAAENALDRQMLARMLDGMPCRNAEARSLSEALQLHKGEVALLLIAQGKLASPAAGDILRKFRELAATAGLPFCKALAVTVDDSQWDRLADAGFTHALLEPVDSEALCQTVREILDAAAAARTADETGQEAVPAEPAGQTGTASTDMTAAAPEAAAPSVATAGAPAGRPPLPDLFGNEDGHGASPLKIPDLTALPDLLSFAESLRGPLVGPGEDKTSGKPAGGLFSGLPENGDPLPDIDLPPAEAGLTPVSRLNASHKTAQEQPDIPAGLFVNPYAPDDLVMTATSKTTAVESESNEAPVPASSPEDAAMQAEFSVAAGLEGPVWGEEEPAESDTAQETNDAAPEDAPSTEDLADGSVMAAENPVSSTEETPAEPAPVVAAADAAEEKTADAVKNAPPVEASQAVVSVPEVDIEAAQSAAEGASAAPELPEEPETAAPVEVTAPEEVVAETSVPESKAAAAVPPAPEKPVEPEQPRKPAFRPVTFAARPGATIVPIRPKAAPKAAAVPEVPEAKPTVTASATGSYTSPRQNTPGEWVGEPMPIGSPLSSRSQDAEDVSPTENAVRRGPRITIRSVPTTTARRDTENTADTAKNVYTSPSLSTPGEWVGEPMPISPKATADRPAPPRRNGPEEALRQVNKAGLDLSLTNAQVAARRAATVPATPEPTAVEKPAAAAPGPTGTEERPAPALTPATSQPQEAPAGMPVRETSPVSPSVPETTAAATAADSDGSGGLNGSIMDFIAGAEPVKKEVPPLAALIAEVSGPSPAPAPPAPPPAEEPRRTMSSPTPEKTVQGRLQMPLPEPRPVAGTNEARPATDRAAPVPPPPAPATPPQPGPDKTILQLVERLDAAMEDAQQAFQSRRGYMVGEAAGRIAAESDAFGFRVLARMARCVERAAKANDMNALKDLLPELAVAVERNRIALTPRK</sequence>
<dbReference type="RefSeq" id="WP_062254015.1">
    <property type="nucleotide sequence ID" value="NZ_CP014229.1"/>
</dbReference>
<feature type="transmembrane region" description="Helical" evidence="3">
    <location>
        <begin position="281"/>
        <end position="303"/>
    </location>
</feature>
<proteinExistence type="predicted"/>
<keyword evidence="1" id="KW-0597">Phosphoprotein</keyword>
<feature type="compositionally biased region" description="Low complexity" evidence="2">
    <location>
        <begin position="823"/>
        <end position="846"/>
    </location>
</feature>
<evidence type="ECO:0000259" key="5">
    <source>
        <dbReference type="PROSITE" id="PS50109"/>
    </source>
</evidence>
<dbReference type="PANTHER" id="PTHR45339">
    <property type="entry name" value="HYBRID SIGNAL TRANSDUCTION HISTIDINE KINASE J"/>
    <property type="match status" value="1"/>
</dbReference>
<feature type="compositionally biased region" description="Low complexity" evidence="2">
    <location>
        <begin position="1096"/>
        <end position="1108"/>
    </location>
</feature>
<feature type="region of interest" description="Disordered" evidence="2">
    <location>
        <begin position="967"/>
        <end position="987"/>
    </location>
</feature>
<feature type="compositionally biased region" description="Polar residues" evidence="2">
    <location>
        <begin position="1197"/>
        <end position="1213"/>
    </location>
</feature>
<evidence type="ECO:0000256" key="3">
    <source>
        <dbReference type="SAM" id="Phobius"/>
    </source>
</evidence>
<feature type="compositionally biased region" description="Low complexity" evidence="2">
    <location>
        <begin position="1331"/>
        <end position="1360"/>
    </location>
</feature>
<dbReference type="SUPFAM" id="SSF55874">
    <property type="entry name" value="ATPase domain of HSP90 chaperone/DNA topoisomerase II/histidine kinase"/>
    <property type="match status" value="1"/>
</dbReference>
<accession>A0A109W4W1</accession>
<feature type="transmembrane region" description="Helical" evidence="3">
    <location>
        <begin position="309"/>
        <end position="328"/>
    </location>
</feature>
<reference evidence="7" key="1">
    <citation type="submission" date="2016-02" db="EMBL/GenBank/DDBJ databases">
        <authorList>
            <person name="Holder M.E."/>
            <person name="Ajami N.J."/>
            <person name="Petrosino J.F."/>
        </authorList>
    </citation>
    <scope>NUCLEOTIDE SEQUENCE [LARGE SCALE GENOMIC DNA]</scope>
    <source>
        <strain evidence="7">CCUG 45958</strain>
    </source>
</reference>
<dbReference type="PROSITE" id="PS50109">
    <property type="entry name" value="HIS_KIN"/>
    <property type="match status" value="1"/>
</dbReference>
<keyword evidence="3" id="KW-0812">Transmembrane</keyword>
<feature type="region of interest" description="Disordered" evidence="2">
    <location>
        <begin position="1005"/>
        <end position="1081"/>
    </location>
</feature>
<feature type="domain" description="Histidine kinase" evidence="5">
    <location>
        <begin position="463"/>
        <end position="661"/>
    </location>
</feature>
<feature type="signal peptide" evidence="4">
    <location>
        <begin position="1"/>
        <end position="32"/>
    </location>
</feature>
<feature type="compositionally biased region" description="Low complexity" evidence="2">
    <location>
        <begin position="1181"/>
        <end position="1195"/>
    </location>
</feature>
<organism evidence="6 7">
    <name type="scientific">Desulfovibrio fairfieldensis</name>
    <dbReference type="NCBI Taxonomy" id="44742"/>
    <lineage>
        <taxon>Bacteria</taxon>
        <taxon>Pseudomonadati</taxon>
        <taxon>Thermodesulfobacteriota</taxon>
        <taxon>Desulfovibrionia</taxon>
        <taxon>Desulfovibrionales</taxon>
        <taxon>Desulfovibrionaceae</taxon>
        <taxon>Desulfovibrio</taxon>
    </lineage>
</organism>
<keyword evidence="7" id="KW-1185">Reference proteome</keyword>
<keyword evidence="4" id="KW-0732">Signal</keyword>
<evidence type="ECO:0000256" key="4">
    <source>
        <dbReference type="SAM" id="SignalP"/>
    </source>
</evidence>
<feature type="region of interest" description="Disordered" evidence="2">
    <location>
        <begin position="1181"/>
        <end position="1416"/>
    </location>
</feature>
<dbReference type="PANTHER" id="PTHR45339:SF5">
    <property type="entry name" value="HISTIDINE KINASE"/>
    <property type="match status" value="1"/>
</dbReference>
<dbReference type="InterPro" id="IPR011006">
    <property type="entry name" value="CheY-like_superfamily"/>
</dbReference>
<evidence type="ECO:0000313" key="7">
    <source>
        <dbReference type="Proteomes" id="UP000069241"/>
    </source>
</evidence>
<dbReference type="InterPro" id="IPR003594">
    <property type="entry name" value="HATPase_dom"/>
</dbReference>
<feature type="region of interest" description="Disordered" evidence="2">
    <location>
        <begin position="405"/>
        <end position="457"/>
    </location>
</feature>
<evidence type="ECO:0000256" key="1">
    <source>
        <dbReference type="ARBA" id="ARBA00022553"/>
    </source>
</evidence>
<feature type="compositionally biased region" description="Pro residues" evidence="2">
    <location>
        <begin position="1501"/>
        <end position="1515"/>
    </location>
</feature>
<feature type="region of interest" description="Disordered" evidence="2">
    <location>
        <begin position="1439"/>
        <end position="1516"/>
    </location>
</feature>
<keyword evidence="3" id="KW-0472">Membrane</keyword>
<keyword evidence="3" id="KW-1133">Transmembrane helix</keyword>
<feature type="chain" id="PRO_5007141312" evidence="4">
    <location>
        <begin position="33"/>
        <end position="1606"/>
    </location>
</feature>
<feature type="transmembrane region" description="Helical" evidence="3">
    <location>
        <begin position="242"/>
        <end position="260"/>
    </location>
</feature>
<dbReference type="Gene3D" id="3.40.50.2300">
    <property type="match status" value="1"/>
</dbReference>
<feature type="region of interest" description="Disordered" evidence="2">
    <location>
        <begin position="1096"/>
        <end position="1162"/>
    </location>
</feature>
<feature type="transmembrane region" description="Helical" evidence="3">
    <location>
        <begin position="217"/>
        <end position="236"/>
    </location>
</feature>